<dbReference type="HOGENOM" id="CLU_033082_3_2_1"/>
<dbReference type="PROSITE" id="PS50097">
    <property type="entry name" value="BTB"/>
    <property type="match status" value="1"/>
</dbReference>
<sequence length="327" mass="37172">MSSSRPSNRPSKRPRTTGPEEAEDPALPVLDATNSSTVWYNDGSIVLQAENTRFRVHRTVMALNSPIFEDMLHIGQSPGEDSVEECPLVVLHDSAEDLEAILRALYDRRYFDPEENQPLSLIASILRLSKKYEIQHLYNKALKFLTDQFPDTLEARDACGPSRVVESAGFSFDVITLARELDIQQILPAAFYRFIMLYDDAVILDGLPDPTGEQMTKLSPLDQKVAILGRQNVIKLSASTTYAWLDEEKTSEHCKQKLACTMGYHDISNGLWKPLPRCAALSQWRSEWNHWLCSRCRQDAIECHNSGRARFWSKLPECFDLPPWPDS</sequence>
<dbReference type="InterPro" id="IPR000210">
    <property type="entry name" value="BTB/POZ_dom"/>
</dbReference>
<dbReference type="OrthoDB" id="3217871at2759"/>
<dbReference type="InterPro" id="IPR011333">
    <property type="entry name" value="SKP1/BTB/POZ_sf"/>
</dbReference>
<accession>A0A0C9T773</accession>
<dbReference type="Pfam" id="PF00651">
    <property type="entry name" value="BTB"/>
    <property type="match status" value="1"/>
</dbReference>
<evidence type="ECO:0000259" key="2">
    <source>
        <dbReference type="PROSITE" id="PS50097"/>
    </source>
</evidence>
<dbReference type="SMART" id="SM00225">
    <property type="entry name" value="BTB"/>
    <property type="match status" value="1"/>
</dbReference>
<gene>
    <name evidence="3" type="ORF">PLICRDRAFT_118797</name>
</gene>
<dbReference type="AlphaFoldDB" id="A0A0C9T773"/>
<evidence type="ECO:0000256" key="1">
    <source>
        <dbReference type="SAM" id="MobiDB-lite"/>
    </source>
</evidence>
<evidence type="ECO:0000313" key="3">
    <source>
        <dbReference type="EMBL" id="KII84008.1"/>
    </source>
</evidence>
<dbReference type="Gene3D" id="3.30.710.10">
    <property type="entry name" value="Potassium Channel Kv1.1, Chain A"/>
    <property type="match status" value="1"/>
</dbReference>
<protein>
    <recommendedName>
        <fullName evidence="2">BTB domain-containing protein</fullName>
    </recommendedName>
</protein>
<proteinExistence type="predicted"/>
<organism evidence="3 4">
    <name type="scientific">Plicaturopsis crispa FD-325 SS-3</name>
    <dbReference type="NCBI Taxonomy" id="944288"/>
    <lineage>
        <taxon>Eukaryota</taxon>
        <taxon>Fungi</taxon>
        <taxon>Dikarya</taxon>
        <taxon>Basidiomycota</taxon>
        <taxon>Agaricomycotina</taxon>
        <taxon>Agaricomycetes</taxon>
        <taxon>Agaricomycetidae</taxon>
        <taxon>Amylocorticiales</taxon>
        <taxon>Amylocorticiaceae</taxon>
        <taxon>Plicatura</taxon>
        <taxon>Plicaturopsis crispa</taxon>
    </lineage>
</organism>
<reference evidence="3 4" key="1">
    <citation type="submission" date="2014-06" db="EMBL/GenBank/DDBJ databases">
        <title>Evolutionary Origins and Diversification of the Mycorrhizal Mutualists.</title>
        <authorList>
            <consortium name="DOE Joint Genome Institute"/>
            <consortium name="Mycorrhizal Genomics Consortium"/>
            <person name="Kohler A."/>
            <person name="Kuo A."/>
            <person name="Nagy L.G."/>
            <person name="Floudas D."/>
            <person name="Copeland A."/>
            <person name="Barry K.W."/>
            <person name="Cichocki N."/>
            <person name="Veneault-Fourrey C."/>
            <person name="LaButti K."/>
            <person name="Lindquist E.A."/>
            <person name="Lipzen A."/>
            <person name="Lundell T."/>
            <person name="Morin E."/>
            <person name="Murat C."/>
            <person name="Riley R."/>
            <person name="Ohm R."/>
            <person name="Sun H."/>
            <person name="Tunlid A."/>
            <person name="Henrissat B."/>
            <person name="Grigoriev I.V."/>
            <person name="Hibbett D.S."/>
            <person name="Martin F."/>
        </authorList>
    </citation>
    <scope>NUCLEOTIDE SEQUENCE [LARGE SCALE GENOMIC DNA]</scope>
    <source>
        <strain evidence="3 4">FD-325 SS-3</strain>
    </source>
</reference>
<dbReference type="EMBL" id="KN832573">
    <property type="protein sequence ID" value="KII84008.1"/>
    <property type="molecule type" value="Genomic_DNA"/>
</dbReference>
<dbReference type="Proteomes" id="UP000053263">
    <property type="component" value="Unassembled WGS sequence"/>
</dbReference>
<feature type="region of interest" description="Disordered" evidence="1">
    <location>
        <begin position="1"/>
        <end position="29"/>
    </location>
</feature>
<evidence type="ECO:0000313" key="4">
    <source>
        <dbReference type="Proteomes" id="UP000053263"/>
    </source>
</evidence>
<dbReference type="SUPFAM" id="SSF54695">
    <property type="entry name" value="POZ domain"/>
    <property type="match status" value="1"/>
</dbReference>
<keyword evidence="4" id="KW-1185">Reference proteome</keyword>
<name>A0A0C9T773_PLICR</name>
<feature type="domain" description="BTB" evidence="2">
    <location>
        <begin position="41"/>
        <end position="114"/>
    </location>
</feature>
<dbReference type="CDD" id="cd18186">
    <property type="entry name" value="BTB_POZ_ZBTB_KLHL-like"/>
    <property type="match status" value="1"/>
</dbReference>